<dbReference type="RefSeq" id="WP_068760934.1">
    <property type="nucleotide sequence ID" value="NZ_LXIE01000002.1"/>
</dbReference>
<proteinExistence type="predicted"/>
<evidence type="ECO:0000313" key="1">
    <source>
        <dbReference type="EMBL" id="OAD92279.1"/>
    </source>
</evidence>
<protein>
    <recommendedName>
        <fullName evidence="3">DUF4412 domain-containing protein</fullName>
    </recommendedName>
</protein>
<dbReference type="Proteomes" id="UP000077552">
    <property type="component" value="Unassembled WGS sequence"/>
</dbReference>
<dbReference type="OrthoDB" id="1440536at2"/>
<gene>
    <name evidence="1" type="ORF">A7A78_08555</name>
</gene>
<sequence>MKKILLLLFSIFLLSFVGYNPNSEKPKYFEGQITYDIEYAPYEKRFKAEKIKKHLGSKMVLTFKDGDYKKEYFAPDGKLLQVRALNLKEEKTYLKLHDSDTIFWFDITKNESFTKFEILKDSTVFNYPCKVVKTNTTMTIKNFSNESVDLDAMYLYAIDLPINAAWYENYYEGNFNEIAKVGEGIALLSIIKGLYWEQTIKVTSVNKRKVKRSELTIKIDKDAPLKEL</sequence>
<accession>A0A1A9LFX7</accession>
<name>A0A1A9LFX7_9FLAO</name>
<dbReference type="AlphaFoldDB" id="A0A1A9LFX7"/>
<organism evidence="1 2">
    <name type="scientific">Aequorivita soesokkakensis</name>
    <dbReference type="NCBI Taxonomy" id="1385699"/>
    <lineage>
        <taxon>Bacteria</taxon>
        <taxon>Pseudomonadati</taxon>
        <taxon>Bacteroidota</taxon>
        <taxon>Flavobacteriia</taxon>
        <taxon>Flavobacteriales</taxon>
        <taxon>Flavobacteriaceae</taxon>
        <taxon>Aequorivita</taxon>
    </lineage>
</organism>
<reference evidence="1 2" key="1">
    <citation type="submission" date="2016-05" db="EMBL/GenBank/DDBJ databases">
        <title>Genome sequencing of Vitellibacter soesokkakensis RSSK-12.</title>
        <authorList>
            <person name="Thevarajoo S."/>
            <person name="Selvaratnam C."/>
            <person name="Goh K.M."/>
            <person name="Chan K.-G."/>
            <person name="Chong C.S."/>
        </authorList>
    </citation>
    <scope>NUCLEOTIDE SEQUENCE [LARGE SCALE GENOMIC DNA]</scope>
    <source>
        <strain evidence="1 2">RSSK-12</strain>
    </source>
</reference>
<evidence type="ECO:0000313" key="2">
    <source>
        <dbReference type="Proteomes" id="UP000077552"/>
    </source>
</evidence>
<keyword evidence="2" id="KW-1185">Reference proteome</keyword>
<comment type="caution">
    <text evidence="1">The sequence shown here is derived from an EMBL/GenBank/DDBJ whole genome shotgun (WGS) entry which is preliminary data.</text>
</comment>
<dbReference type="STRING" id="1385699.A7A78_08555"/>
<evidence type="ECO:0008006" key="3">
    <source>
        <dbReference type="Google" id="ProtNLM"/>
    </source>
</evidence>
<dbReference type="EMBL" id="LXIE01000002">
    <property type="protein sequence ID" value="OAD92279.1"/>
    <property type="molecule type" value="Genomic_DNA"/>
</dbReference>